<evidence type="ECO:0000259" key="1">
    <source>
        <dbReference type="PROSITE" id="PS51186"/>
    </source>
</evidence>
<dbReference type="SUPFAM" id="SSF55729">
    <property type="entry name" value="Acyl-CoA N-acyltransferases (Nat)"/>
    <property type="match status" value="1"/>
</dbReference>
<reference evidence="3" key="1">
    <citation type="submission" date="2017-05" db="EMBL/GenBank/DDBJ databases">
        <authorList>
            <person name="Lin X."/>
        </authorList>
    </citation>
    <scope>NUCLEOTIDE SEQUENCE [LARGE SCALE GENOMIC DNA]</scope>
    <source>
        <strain evidence="3">JLT2012</strain>
    </source>
</reference>
<organism evidence="2 3">
    <name type="scientific">Pacificimonas flava</name>
    <dbReference type="NCBI Taxonomy" id="1234595"/>
    <lineage>
        <taxon>Bacteria</taxon>
        <taxon>Pseudomonadati</taxon>
        <taxon>Pseudomonadota</taxon>
        <taxon>Alphaproteobacteria</taxon>
        <taxon>Sphingomonadales</taxon>
        <taxon>Sphingosinicellaceae</taxon>
        <taxon>Pacificimonas</taxon>
    </lineage>
</organism>
<dbReference type="Pfam" id="PF13302">
    <property type="entry name" value="Acetyltransf_3"/>
    <property type="match status" value="1"/>
</dbReference>
<dbReference type="Proteomes" id="UP000198462">
    <property type="component" value="Unassembled WGS sequence"/>
</dbReference>
<keyword evidence="3" id="KW-1185">Reference proteome</keyword>
<protein>
    <recommendedName>
        <fullName evidence="1">N-acetyltransferase domain-containing protein</fullName>
    </recommendedName>
</protein>
<dbReference type="PROSITE" id="PS51186">
    <property type="entry name" value="GNAT"/>
    <property type="match status" value="1"/>
</dbReference>
<gene>
    <name evidence="2" type="ORF">B5C34_00580</name>
</gene>
<dbReference type="AlphaFoldDB" id="A0A219B1L9"/>
<dbReference type="OrthoDB" id="9804153at2"/>
<dbReference type="Gene3D" id="3.40.630.30">
    <property type="match status" value="1"/>
</dbReference>
<feature type="domain" description="N-acetyltransferase" evidence="1">
    <location>
        <begin position="8"/>
        <end position="175"/>
    </location>
</feature>
<dbReference type="GO" id="GO:0016747">
    <property type="term" value="F:acyltransferase activity, transferring groups other than amino-acyl groups"/>
    <property type="evidence" value="ECO:0007669"/>
    <property type="project" value="InterPro"/>
</dbReference>
<sequence>MFMITPRLFLRPLWPEDAESLATRMGRREVLWNLGTPPCPYGIEDARAKVAGDWADWPLKVSLAIFMRTPSGPEHVGGVGFSAAPTAKGGIELGYWIAKDWWGQGIAVEAALPVLEHAFLAWRLPRLCAGHYEDNPASGRVLEKLGFVPTGEVILYDSVPRQRKERSVEYELSRERWEDLRGFRCRPGVSEAA</sequence>
<dbReference type="InterPro" id="IPR016181">
    <property type="entry name" value="Acyl_CoA_acyltransferase"/>
</dbReference>
<evidence type="ECO:0000313" key="2">
    <source>
        <dbReference type="EMBL" id="OWV32094.1"/>
    </source>
</evidence>
<dbReference type="InterPro" id="IPR051531">
    <property type="entry name" value="N-acetyltransferase"/>
</dbReference>
<accession>A0A219B1L9</accession>
<dbReference type="InterPro" id="IPR000182">
    <property type="entry name" value="GNAT_dom"/>
</dbReference>
<dbReference type="PANTHER" id="PTHR43792:SF16">
    <property type="entry name" value="N-ACETYLTRANSFERASE DOMAIN-CONTAINING PROTEIN"/>
    <property type="match status" value="1"/>
</dbReference>
<proteinExistence type="predicted"/>
<name>A0A219B1L9_9SPHN</name>
<dbReference type="PANTHER" id="PTHR43792">
    <property type="entry name" value="GNAT FAMILY, PUTATIVE (AFU_ORTHOLOGUE AFUA_3G00765)-RELATED-RELATED"/>
    <property type="match status" value="1"/>
</dbReference>
<dbReference type="EMBL" id="NFZT01000001">
    <property type="protein sequence ID" value="OWV32094.1"/>
    <property type="molecule type" value="Genomic_DNA"/>
</dbReference>
<comment type="caution">
    <text evidence="2">The sequence shown here is derived from an EMBL/GenBank/DDBJ whole genome shotgun (WGS) entry which is preliminary data.</text>
</comment>
<evidence type="ECO:0000313" key="3">
    <source>
        <dbReference type="Proteomes" id="UP000198462"/>
    </source>
</evidence>